<protein>
    <recommendedName>
        <fullName evidence="11">WRKY domain-containing protein</fullName>
    </recommendedName>
</protein>
<dbReference type="SMART" id="SM00774">
    <property type="entry name" value="WRKY"/>
    <property type="match status" value="2"/>
</dbReference>
<evidence type="ECO:0000256" key="2">
    <source>
        <dbReference type="ARBA" id="ARBA00022723"/>
    </source>
</evidence>
<evidence type="ECO:0000313" key="13">
    <source>
        <dbReference type="Proteomes" id="UP001279734"/>
    </source>
</evidence>
<dbReference type="FunFam" id="2.20.25.80:FF:000006">
    <property type="entry name" value="WRKY transcription factor"/>
    <property type="match status" value="1"/>
</dbReference>
<keyword evidence="3" id="KW-0677">Repeat</keyword>
<dbReference type="GO" id="GO:0046872">
    <property type="term" value="F:metal ion binding"/>
    <property type="evidence" value="ECO:0007669"/>
    <property type="project" value="UniProtKB-KW"/>
</dbReference>
<evidence type="ECO:0000256" key="9">
    <source>
        <dbReference type="ARBA" id="ARBA00061157"/>
    </source>
</evidence>
<dbReference type="SUPFAM" id="SSF118290">
    <property type="entry name" value="WRKY DNA-binding domain"/>
    <property type="match status" value="2"/>
</dbReference>
<dbReference type="InterPro" id="IPR044810">
    <property type="entry name" value="WRKY_plant"/>
</dbReference>
<keyword evidence="13" id="KW-1185">Reference proteome</keyword>
<keyword evidence="4" id="KW-0862">Zinc</keyword>
<feature type="domain" description="WRKY" evidence="11">
    <location>
        <begin position="193"/>
        <end position="251"/>
    </location>
</feature>
<comment type="caution">
    <text evidence="12">The sequence shown here is derived from an EMBL/GenBank/DDBJ whole genome shotgun (WGS) entry which is preliminary data.</text>
</comment>
<keyword evidence="7" id="KW-0804">Transcription</keyword>
<dbReference type="GO" id="GO:0003700">
    <property type="term" value="F:DNA-binding transcription factor activity"/>
    <property type="evidence" value="ECO:0007669"/>
    <property type="project" value="InterPro"/>
</dbReference>
<organism evidence="12 13">
    <name type="scientific">Nepenthes gracilis</name>
    <name type="common">Slender pitcher plant</name>
    <dbReference type="NCBI Taxonomy" id="150966"/>
    <lineage>
        <taxon>Eukaryota</taxon>
        <taxon>Viridiplantae</taxon>
        <taxon>Streptophyta</taxon>
        <taxon>Embryophyta</taxon>
        <taxon>Tracheophyta</taxon>
        <taxon>Spermatophyta</taxon>
        <taxon>Magnoliopsida</taxon>
        <taxon>eudicotyledons</taxon>
        <taxon>Gunneridae</taxon>
        <taxon>Pentapetalae</taxon>
        <taxon>Caryophyllales</taxon>
        <taxon>Nepenthaceae</taxon>
        <taxon>Nepenthes</taxon>
    </lineage>
</organism>
<evidence type="ECO:0000256" key="3">
    <source>
        <dbReference type="ARBA" id="ARBA00022737"/>
    </source>
</evidence>
<keyword evidence="6" id="KW-0238">DNA-binding</keyword>
<feature type="region of interest" description="Disordered" evidence="10">
    <location>
        <begin position="1"/>
        <end position="21"/>
    </location>
</feature>
<keyword evidence="8" id="KW-0539">Nucleus</keyword>
<dbReference type="Proteomes" id="UP001279734">
    <property type="component" value="Unassembled WGS sequence"/>
</dbReference>
<dbReference type="InterPro" id="IPR003657">
    <property type="entry name" value="WRKY_dom"/>
</dbReference>
<dbReference type="PANTHER" id="PTHR31221:SF130">
    <property type="entry name" value="WRKY TRANSCRIPTION FACTOR 3-RELATED"/>
    <property type="match status" value="1"/>
</dbReference>
<dbReference type="InterPro" id="IPR036576">
    <property type="entry name" value="WRKY_dom_sf"/>
</dbReference>
<dbReference type="AlphaFoldDB" id="A0AAD3S6B6"/>
<feature type="region of interest" description="Disordered" evidence="10">
    <location>
        <begin position="303"/>
        <end position="336"/>
    </location>
</feature>
<evidence type="ECO:0000256" key="4">
    <source>
        <dbReference type="ARBA" id="ARBA00022833"/>
    </source>
</evidence>
<gene>
    <name evidence="12" type="ORF">Nepgr_006945</name>
</gene>
<accession>A0AAD3S6B6</accession>
<dbReference type="Pfam" id="PF03106">
    <property type="entry name" value="WRKY"/>
    <property type="match status" value="2"/>
</dbReference>
<evidence type="ECO:0000256" key="6">
    <source>
        <dbReference type="ARBA" id="ARBA00023125"/>
    </source>
</evidence>
<evidence type="ECO:0000313" key="12">
    <source>
        <dbReference type="EMBL" id="GMH05105.1"/>
    </source>
</evidence>
<dbReference type="GO" id="GO:0005634">
    <property type="term" value="C:nucleus"/>
    <property type="evidence" value="ECO:0007669"/>
    <property type="project" value="UniProtKB-SubCell"/>
</dbReference>
<proteinExistence type="inferred from homology"/>
<keyword evidence="5" id="KW-0805">Transcription regulation</keyword>
<reference evidence="12" key="1">
    <citation type="submission" date="2023-05" db="EMBL/GenBank/DDBJ databases">
        <title>Nepenthes gracilis genome sequencing.</title>
        <authorList>
            <person name="Fukushima K."/>
        </authorList>
    </citation>
    <scope>NUCLEOTIDE SEQUENCE</scope>
    <source>
        <strain evidence="12">SING2019-196</strain>
    </source>
</reference>
<dbReference type="EMBL" id="BSYO01000005">
    <property type="protein sequence ID" value="GMH05105.1"/>
    <property type="molecule type" value="Genomic_DNA"/>
</dbReference>
<dbReference type="PROSITE" id="PS50811">
    <property type="entry name" value="WRKY"/>
    <property type="match status" value="2"/>
</dbReference>
<comment type="subcellular location">
    <subcellularLocation>
        <location evidence="1">Nucleus</location>
    </subcellularLocation>
</comment>
<evidence type="ECO:0000256" key="1">
    <source>
        <dbReference type="ARBA" id="ARBA00004123"/>
    </source>
</evidence>
<evidence type="ECO:0000259" key="11">
    <source>
        <dbReference type="PROSITE" id="PS50811"/>
    </source>
</evidence>
<keyword evidence="2" id="KW-0479">Metal-binding</keyword>
<evidence type="ECO:0000256" key="8">
    <source>
        <dbReference type="ARBA" id="ARBA00023242"/>
    </source>
</evidence>
<name>A0AAD3S6B6_NEPGR</name>
<comment type="similarity">
    <text evidence="9">Belongs to the WRKY group I family.</text>
</comment>
<dbReference type="PANTHER" id="PTHR31221">
    <property type="entry name" value="WRKY TRANSCRIPTION FACTOR PROTEIN 1-RELATED"/>
    <property type="match status" value="1"/>
</dbReference>
<feature type="domain" description="WRKY" evidence="11">
    <location>
        <begin position="357"/>
        <end position="422"/>
    </location>
</feature>
<dbReference type="GO" id="GO:0043565">
    <property type="term" value="F:sequence-specific DNA binding"/>
    <property type="evidence" value="ECO:0007669"/>
    <property type="project" value="InterPro"/>
</dbReference>
<sequence>MDEHNETSKNLAAERPTTIPIPPRSAAAVDALFTGPKSPGPLIMLSNYLSDSFPVDDEFQCFSQILDGAKASWSADGAISFSGDDGYWELAVDFAIVCRYPWVHPSSFLNSPGFFSRALSTYGMSHKQDLAQVTAQVALSQSAAPINPFTSHQPTTFNEQHITVEGGTLESVDASDSDWTKSQIPVTIDRPPSDGYNWRKYGQKQTKGSECHRSYYRCTVTNCPVKKKLGWSYDGHITEIIYEGQHNHKPTQQGRIAKDNANGNVRAMIQHGDSQWSNGDILTPFKSGGDEYSIQATYMHLHAPNDSDEESAGANQRVDKDDDEANPKRRNIGDSISEVALSHRTVMEPKIIVQTISEVDHLDDGYRWRKYGQKMVKGSSNPRSYYKCTTAGCNVRKHIERSSTDPKAVITSYEGKHHHDVPAGKFSNNRNVNTPPLAKLQNIVGSKGGGQAVFLQLKEEQIVV</sequence>
<evidence type="ECO:0000256" key="7">
    <source>
        <dbReference type="ARBA" id="ARBA00023163"/>
    </source>
</evidence>
<dbReference type="FunFam" id="2.20.25.80:FF:000003">
    <property type="entry name" value="WRKY transcription factor 57"/>
    <property type="match status" value="1"/>
</dbReference>
<evidence type="ECO:0000256" key="10">
    <source>
        <dbReference type="SAM" id="MobiDB-lite"/>
    </source>
</evidence>
<dbReference type="Gene3D" id="2.20.25.80">
    <property type="entry name" value="WRKY domain"/>
    <property type="match status" value="2"/>
</dbReference>
<evidence type="ECO:0000256" key="5">
    <source>
        <dbReference type="ARBA" id="ARBA00023015"/>
    </source>
</evidence>